<evidence type="ECO:0000313" key="2">
    <source>
        <dbReference type="Proteomes" id="UP000828390"/>
    </source>
</evidence>
<dbReference type="OrthoDB" id="16434at2759"/>
<comment type="caution">
    <text evidence="1">The sequence shown here is derived from an EMBL/GenBank/DDBJ whole genome shotgun (WGS) entry which is preliminary data.</text>
</comment>
<reference evidence="1" key="1">
    <citation type="journal article" date="2019" name="bioRxiv">
        <title>The Genome of the Zebra Mussel, Dreissena polymorpha: A Resource for Invasive Species Research.</title>
        <authorList>
            <person name="McCartney M.A."/>
            <person name="Auch B."/>
            <person name="Kono T."/>
            <person name="Mallez S."/>
            <person name="Zhang Y."/>
            <person name="Obille A."/>
            <person name="Becker A."/>
            <person name="Abrahante J.E."/>
            <person name="Garbe J."/>
            <person name="Badalamenti J.P."/>
            <person name="Herman A."/>
            <person name="Mangelson H."/>
            <person name="Liachko I."/>
            <person name="Sullivan S."/>
            <person name="Sone E.D."/>
            <person name="Koren S."/>
            <person name="Silverstein K.A.T."/>
            <person name="Beckman K.B."/>
            <person name="Gohl D.M."/>
        </authorList>
    </citation>
    <scope>NUCLEOTIDE SEQUENCE</scope>
    <source>
        <strain evidence="1">Duluth1</strain>
        <tissue evidence="1">Whole animal</tissue>
    </source>
</reference>
<accession>A0A9D4LT64</accession>
<dbReference type="PANTHER" id="PTHR28589:SF1">
    <property type="entry name" value="SMALL RIBOSOMAL SUBUNIT PROTEIN MS34"/>
    <property type="match status" value="1"/>
</dbReference>
<dbReference type="GO" id="GO:0003735">
    <property type="term" value="F:structural constituent of ribosome"/>
    <property type="evidence" value="ECO:0007669"/>
    <property type="project" value="InterPro"/>
</dbReference>
<sequence length="187" mass="21412">MPVVNVGRESFFHGKSLYQIARKLKNFGQGRIVIRKKFERYEEPSFYRLTKVIPDLNAKGYNKGVAFGEKIFRGKNMGECKIDAGNKLDWVLVPRDQEQTILDSVKKVYPETVKVVPAAVPIPPTMQLFVSQELAAYGFKVETDFFVTRRKIAFSKFNNSKLDKGRVPVPEMYQKAKNSLPTQETKT</sequence>
<dbReference type="Pfam" id="PF16053">
    <property type="entry name" value="MRP-S34"/>
    <property type="match status" value="1"/>
</dbReference>
<name>A0A9D4LT64_DREPO</name>
<gene>
    <name evidence="1" type="ORF">DPMN_026739</name>
</gene>
<dbReference type="InterPro" id="IPR032053">
    <property type="entry name" value="Ribosomal_mS34"/>
</dbReference>
<dbReference type="PANTHER" id="PTHR28589">
    <property type="entry name" value="28S RIBOSOMAL PROTEIN S34, MITOCHONDRIAL"/>
    <property type="match status" value="1"/>
</dbReference>
<organism evidence="1 2">
    <name type="scientific">Dreissena polymorpha</name>
    <name type="common">Zebra mussel</name>
    <name type="synonym">Mytilus polymorpha</name>
    <dbReference type="NCBI Taxonomy" id="45954"/>
    <lineage>
        <taxon>Eukaryota</taxon>
        <taxon>Metazoa</taxon>
        <taxon>Spiralia</taxon>
        <taxon>Lophotrochozoa</taxon>
        <taxon>Mollusca</taxon>
        <taxon>Bivalvia</taxon>
        <taxon>Autobranchia</taxon>
        <taxon>Heteroconchia</taxon>
        <taxon>Euheterodonta</taxon>
        <taxon>Imparidentia</taxon>
        <taxon>Neoheterodontei</taxon>
        <taxon>Myida</taxon>
        <taxon>Dreissenoidea</taxon>
        <taxon>Dreissenidae</taxon>
        <taxon>Dreissena</taxon>
    </lineage>
</organism>
<dbReference type="EMBL" id="JAIWYP010000002">
    <property type="protein sequence ID" value="KAH3863740.1"/>
    <property type="molecule type" value="Genomic_DNA"/>
</dbReference>
<proteinExistence type="predicted"/>
<dbReference type="GO" id="GO:0005739">
    <property type="term" value="C:mitochondrion"/>
    <property type="evidence" value="ECO:0007669"/>
    <property type="project" value="InterPro"/>
</dbReference>
<evidence type="ECO:0000313" key="1">
    <source>
        <dbReference type="EMBL" id="KAH3863740.1"/>
    </source>
</evidence>
<dbReference type="AlphaFoldDB" id="A0A9D4LT64"/>
<keyword evidence="2" id="KW-1185">Reference proteome</keyword>
<reference evidence="1" key="2">
    <citation type="submission" date="2020-11" db="EMBL/GenBank/DDBJ databases">
        <authorList>
            <person name="McCartney M.A."/>
            <person name="Auch B."/>
            <person name="Kono T."/>
            <person name="Mallez S."/>
            <person name="Becker A."/>
            <person name="Gohl D.M."/>
            <person name="Silverstein K.A.T."/>
            <person name="Koren S."/>
            <person name="Bechman K.B."/>
            <person name="Herman A."/>
            <person name="Abrahante J.E."/>
            <person name="Garbe J."/>
        </authorList>
    </citation>
    <scope>NUCLEOTIDE SEQUENCE</scope>
    <source>
        <strain evidence="1">Duluth1</strain>
        <tissue evidence="1">Whole animal</tissue>
    </source>
</reference>
<protein>
    <submittedName>
        <fullName evidence="1">Uncharacterized protein</fullName>
    </submittedName>
</protein>
<dbReference type="Proteomes" id="UP000828390">
    <property type="component" value="Unassembled WGS sequence"/>
</dbReference>